<proteinExistence type="predicted"/>
<evidence type="ECO:0000256" key="3">
    <source>
        <dbReference type="ARBA" id="ARBA00023014"/>
    </source>
</evidence>
<dbReference type="CDD" id="cd02787">
    <property type="entry name" value="MopB_CT_ydeP"/>
    <property type="match status" value="1"/>
</dbReference>
<dbReference type="Gene3D" id="2.40.40.20">
    <property type="match status" value="1"/>
</dbReference>
<dbReference type="PANTHER" id="PTHR43105:SF4">
    <property type="entry name" value="PROTEIN YDEP"/>
    <property type="match status" value="1"/>
</dbReference>
<dbReference type="GO" id="GO:0016020">
    <property type="term" value="C:membrane"/>
    <property type="evidence" value="ECO:0007669"/>
    <property type="project" value="TreeGrafter"/>
</dbReference>
<dbReference type="InterPro" id="IPR050123">
    <property type="entry name" value="Prok_molybdopt-oxidoreductase"/>
</dbReference>
<protein>
    <submittedName>
        <fullName evidence="6">Oxidoreductase alpha (Molybdopterin) subunit</fullName>
    </submittedName>
</protein>
<dbReference type="Pfam" id="PF01568">
    <property type="entry name" value="Molydop_binding"/>
    <property type="match status" value="1"/>
</dbReference>
<dbReference type="InterPro" id="IPR037951">
    <property type="entry name" value="MopB_CT_YdeP"/>
</dbReference>
<evidence type="ECO:0000256" key="1">
    <source>
        <dbReference type="ARBA" id="ARBA00022723"/>
    </source>
</evidence>
<evidence type="ECO:0000259" key="4">
    <source>
        <dbReference type="Pfam" id="PF00384"/>
    </source>
</evidence>
<dbReference type="Pfam" id="PF00384">
    <property type="entry name" value="Molybdopterin"/>
    <property type="match status" value="1"/>
</dbReference>
<dbReference type="NCBIfam" id="TIGR01701">
    <property type="entry name" value="Fdhalpha-like"/>
    <property type="match status" value="1"/>
</dbReference>
<feature type="domain" description="Molybdopterin dinucleotide-binding" evidence="5">
    <location>
        <begin position="624"/>
        <end position="724"/>
    </location>
</feature>
<dbReference type="InterPro" id="IPR009010">
    <property type="entry name" value="Asp_de-COase-like_dom_sf"/>
</dbReference>
<accession>A0A451BPS5</accession>
<dbReference type="GO" id="GO:0051539">
    <property type="term" value="F:4 iron, 4 sulfur cluster binding"/>
    <property type="evidence" value="ECO:0007669"/>
    <property type="project" value="InterPro"/>
</dbReference>
<dbReference type="GO" id="GO:0008863">
    <property type="term" value="F:formate dehydrogenase (NAD+) activity"/>
    <property type="evidence" value="ECO:0007669"/>
    <property type="project" value="InterPro"/>
</dbReference>
<dbReference type="Gene3D" id="3.40.50.740">
    <property type="match status" value="1"/>
</dbReference>
<sequence length="735" mass="79695">MFKTTKTSIGGMDALRYSLGVARRVGIGASLRALRAETACKACALGTGGRKGGMRNEAGRFPEFCKKNLQSQLTDLQPSIPATVFERYGIADLRTLSEHGGLEHLGRPDTPLHKRPGDSHYRPLALETALEKAIEWLRGIDPKRSFFYASGRSSNEAAFLLQLFARAFGATCINNCAYYCHQASGVGLTGAIGASAATVRLSDLGKSDLIFVIGANPASNHPRLIRELVACRRRGGAVIVINPVREPGLVRFTLPGDARSMLGGGSPVASLYLQVNIGGDIALLQGIAKACLNARGEKTAFIERHTEGFAAYEAEIARTDWGRIERSTGLSRAVIETAARLYSRAKRVIFAWGLGITQHLHGVDNVESIVDLALLRGMVGKEGAGLLPLRGHSNIQGVGSMGMTPTLQSAVSRNIEERLGLHPSPDSNERHGSDPVGCLSAAHDGKMDLAFMLGGNLFGASPDSAFAERALSRIPYKIYLSPTLNSGHAHGVHGGETLILPVTVRDEEKQSTTQESMFSYVRVSEGGICRFPRLPSEVEIITHLASGLIPAELLDFSVFSEHRNIRRTIAGVIPGFEAMRQVDKDGAEFHIGGRTFHRPRFPTETGKARFRVVVIPKRQPTAYTMTSARSEGQFNTTIYEPEDRYRGQPGRQVVLMNAEDMRREGLGEGDRVSLRNATGTMDGLAVKEYDLPPENLLTYFPEANVLIPRDTDPRCKTPSYKSVAVALARGGWTPA</sequence>
<dbReference type="EMBL" id="CAADHB010000096">
    <property type="protein sequence ID" value="VFK80245.1"/>
    <property type="molecule type" value="Genomic_DNA"/>
</dbReference>
<dbReference type="PANTHER" id="PTHR43105">
    <property type="entry name" value="RESPIRATORY NITRATE REDUCTASE"/>
    <property type="match status" value="1"/>
</dbReference>
<dbReference type="AlphaFoldDB" id="A0A451BPS5"/>
<dbReference type="SUPFAM" id="SSF53706">
    <property type="entry name" value="Formate dehydrogenase/DMSO reductase, domains 1-3"/>
    <property type="match status" value="1"/>
</dbReference>
<gene>
    <name evidence="6" type="ORF">BECKSD772D_GA0070982_10965</name>
</gene>
<dbReference type="InterPro" id="IPR006657">
    <property type="entry name" value="MoPterin_dinucl-bd_dom"/>
</dbReference>
<reference evidence="6" key="1">
    <citation type="submission" date="2019-02" db="EMBL/GenBank/DDBJ databases">
        <authorList>
            <person name="Gruber-Vodicka R. H."/>
            <person name="Seah K. B. B."/>
        </authorList>
    </citation>
    <scope>NUCLEOTIDE SEQUENCE</scope>
    <source>
        <strain evidence="6">BECK_S127</strain>
    </source>
</reference>
<evidence type="ECO:0000313" key="6">
    <source>
        <dbReference type="EMBL" id="VFK80245.1"/>
    </source>
</evidence>
<dbReference type="InterPro" id="IPR006656">
    <property type="entry name" value="Mopterin_OxRdtase"/>
</dbReference>
<dbReference type="PIRSF" id="PIRSF000144">
    <property type="entry name" value="CbbBc"/>
    <property type="match status" value="1"/>
</dbReference>
<name>A0A451BPS5_9GAMM</name>
<keyword evidence="3" id="KW-0411">Iron-sulfur</keyword>
<dbReference type="Gene3D" id="3.40.228.10">
    <property type="entry name" value="Dimethylsulfoxide Reductase, domain 2"/>
    <property type="match status" value="1"/>
</dbReference>
<dbReference type="InterPro" id="IPR010046">
    <property type="entry name" value="Mopterin_OxRdtse_a_bac"/>
</dbReference>
<keyword evidence="2" id="KW-0408">Iron</keyword>
<dbReference type="GO" id="GO:0043546">
    <property type="term" value="F:molybdopterin cofactor binding"/>
    <property type="evidence" value="ECO:0007669"/>
    <property type="project" value="InterPro"/>
</dbReference>
<dbReference type="GO" id="GO:0030151">
    <property type="term" value="F:molybdenum ion binding"/>
    <property type="evidence" value="ECO:0007669"/>
    <property type="project" value="InterPro"/>
</dbReference>
<dbReference type="GO" id="GO:1990204">
    <property type="term" value="C:oxidoreductase complex"/>
    <property type="evidence" value="ECO:0007669"/>
    <property type="project" value="UniProtKB-ARBA"/>
</dbReference>
<organism evidence="6">
    <name type="scientific">Candidatus Kentrum sp. SD</name>
    <dbReference type="NCBI Taxonomy" id="2126332"/>
    <lineage>
        <taxon>Bacteria</taxon>
        <taxon>Pseudomonadati</taxon>
        <taxon>Pseudomonadota</taxon>
        <taxon>Gammaproteobacteria</taxon>
        <taxon>Candidatus Kentrum</taxon>
    </lineage>
</organism>
<feature type="domain" description="Molybdopterin oxidoreductase" evidence="4">
    <location>
        <begin position="144"/>
        <end position="471"/>
    </location>
</feature>
<evidence type="ECO:0000259" key="5">
    <source>
        <dbReference type="Pfam" id="PF01568"/>
    </source>
</evidence>
<dbReference type="GO" id="GO:0045333">
    <property type="term" value="P:cellular respiration"/>
    <property type="evidence" value="ECO:0007669"/>
    <property type="project" value="UniProtKB-ARBA"/>
</dbReference>
<evidence type="ECO:0000256" key="2">
    <source>
        <dbReference type="ARBA" id="ARBA00023004"/>
    </source>
</evidence>
<keyword evidence="1" id="KW-0479">Metal-binding</keyword>
<dbReference type="SUPFAM" id="SSF50692">
    <property type="entry name" value="ADC-like"/>
    <property type="match status" value="1"/>
</dbReference>